<sequence length="815" mass="87440">MDDLLGDFVAETRETLEALSGEIVAWELAPDDRSRLDAIFRFVHTVKGSCGFLDLPRLEKLSHAAEDVLADVRADRRRPDPALVSAVLAVIDRIAELADAIESGRIVADEDDARLIAALEPGAPSPEAEADEAALAEALEAIRIAEEGEEETVSSIVVEAPADRPAAAAAPAGPRAVSRTIRLPVDLLDRMMAGVSDMVLARNELARRLRESGAESNTEVAFERLSHCIAEMRDAITRTRMARVENLFTALPRMVRDVSAELGKLVQLEIDGGDVELDREMIEMIRDPLTHIVRNAIDHGIEPPEARVLAGKPVAGRLHVSARQVGNQILIEVIDDGRGIDADQLVGKAVAAGILGQERAATLSWERKLELIFAPGVSTAREVTAISGRGVGMDVVRANVERIGGLVDIDSRPGQGLRLTLRVPLTLTIIPALTISVGGQHFAIPRSAIDEIVRIGGDAVRMGTLGGADIVFIRGVRVPVVSLGAVLGLEPDGQANLVVLKLSGGARYALAVEAVHDHEELVVKPAAPVVMACGIYGGTTLPDNSRPMLLLDVAGVAEKAGVRRDDQAAVEPAAEEREEELHDKGAVPVLLFRDLDGIERGVPLALVERIEDCFSASVSDSAGRLRLNIDGRLVPLVSCGAPIAEAKVRVLRMRDGNEELAYAIDSVIDIVPVAIELQRSLVPGPVAGVMLVEERPVEFLDAFWLFAQGLGSEPLDGQRPVCLLSDDDPWTRQVLAPLVEGAGYRIIYAPEDGPAADLVIMADGAAGVEQPVEAAAVLRLRRHAEERGASPDSLWRYDRIGLTAELRRHWNKRSA</sequence>
<dbReference type="EC" id="2.7.13.3" evidence="2"/>
<dbReference type="InterPro" id="IPR036097">
    <property type="entry name" value="HisK_dim/P_sf"/>
</dbReference>
<feature type="domain" description="HPt" evidence="12">
    <location>
        <begin position="1"/>
        <end position="101"/>
    </location>
</feature>
<proteinExistence type="predicted"/>
<evidence type="ECO:0000259" key="11">
    <source>
        <dbReference type="PROSITE" id="PS50851"/>
    </source>
</evidence>
<dbReference type="SMART" id="SM00073">
    <property type="entry name" value="HPT"/>
    <property type="match status" value="1"/>
</dbReference>
<dbReference type="InterPro" id="IPR003594">
    <property type="entry name" value="HATPase_dom"/>
</dbReference>
<dbReference type="SUPFAM" id="SSF55874">
    <property type="entry name" value="ATPase domain of HSP90 chaperone/DNA topoisomerase II/histidine kinase"/>
    <property type="match status" value="1"/>
</dbReference>
<dbReference type="STRING" id="439228.SAMN06295920_101362"/>
<feature type="domain" description="Histidine kinase" evidence="10">
    <location>
        <begin position="176"/>
        <end position="427"/>
    </location>
</feature>
<name>A0A1T4ZXW4_9SPHN</name>
<dbReference type="FunFam" id="3.30.565.10:FF:000016">
    <property type="entry name" value="Chemotaxis protein CheA, putative"/>
    <property type="match status" value="1"/>
</dbReference>
<dbReference type="Pfam" id="PF01627">
    <property type="entry name" value="Hpt"/>
    <property type="match status" value="1"/>
</dbReference>
<comment type="function">
    <text evidence="8">Involved in the transmission of sensory signals from the chemoreceptors to the flagellar motors. CheA is autophosphorylated; it can transfer its phosphate group to either CheB or CheY.</text>
</comment>
<dbReference type="SUPFAM" id="SSF47226">
    <property type="entry name" value="Histidine-containing phosphotransfer domain, HPT domain"/>
    <property type="match status" value="1"/>
</dbReference>
<dbReference type="PROSITE" id="PS50894">
    <property type="entry name" value="HPT"/>
    <property type="match status" value="1"/>
</dbReference>
<dbReference type="Gene3D" id="3.30.565.10">
    <property type="entry name" value="Histidine kinase-like ATPase, C-terminal domain"/>
    <property type="match status" value="1"/>
</dbReference>
<dbReference type="InterPro" id="IPR004105">
    <property type="entry name" value="CheA-like_dim"/>
</dbReference>
<dbReference type="InterPro" id="IPR002545">
    <property type="entry name" value="CheW-lke_dom"/>
</dbReference>
<evidence type="ECO:0000313" key="14">
    <source>
        <dbReference type="Proteomes" id="UP000189818"/>
    </source>
</evidence>
<evidence type="ECO:0000256" key="2">
    <source>
        <dbReference type="ARBA" id="ARBA00012438"/>
    </source>
</evidence>
<dbReference type="AlphaFoldDB" id="A0A1T4ZXW4"/>
<dbReference type="InterPro" id="IPR037006">
    <property type="entry name" value="CheA-like_homodim_sf"/>
</dbReference>
<dbReference type="OrthoDB" id="9803176at2"/>
<dbReference type="InterPro" id="IPR005467">
    <property type="entry name" value="His_kinase_dom"/>
</dbReference>
<evidence type="ECO:0000256" key="4">
    <source>
        <dbReference type="ARBA" id="ARBA00022553"/>
    </source>
</evidence>
<dbReference type="PRINTS" id="PR00344">
    <property type="entry name" value="BCTRLSENSOR"/>
</dbReference>
<dbReference type="RefSeq" id="WP_079646316.1">
    <property type="nucleotide sequence ID" value="NZ_FUYM01000001.1"/>
</dbReference>
<reference evidence="14" key="1">
    <citation type="submission" date="2017-02" db="EMBL/GenBank/DDBJ databases">
        <authorList>
            <person name="Varghese N."/>
            <person name="Submissions S."/>
        </authorList>
    </citation>
    <scope>NUCLEOTIDE SEQUENCE [LARGE SCALE GENOMIC DNA]</scope>
    <source>
        <strain evidence="14">UM2</strain>
    </source>
</reference>
<keyword evidence="14" id="KW-1185">Reference proteome</keyword>
<keyword evidence="5" id="KW-0808">Transferase</keyword>
<evidence type="ECO:0000313" key="13">
    <source>
        <dbReference type="EMBL" id="SKB27614.1"/>
    </source>
</evidence>
<dbReference type="Proteomes" id="UP000189818">
    <property type="component" value="Unassembled WGS sequence"/>
</dbReference>
<dbReference type="PANTHER" id="PTHR43395">
    <property type="entry name" value="SENSOR HISTIDINE KINASE CHEA"/>
    <property type="match status" value="1"/>
</dbReference>
<dbReference type="Pfam" id="PF02895">
    <property type="entry name" value="H-kinase_dim"/>
    <property type="match status" value="1"/>
</dbReference>
<evidence type="ECO:0000259" key="12">
    <source>
        <dbReference type="PROSITE" id="PS50894"/>
    </source>
</evidence>
<dbReference type="CDD" id="cd00088">
    <property type="entry name" value="HPT"/>
    <property type="match status" value="1"/>
</dbReference>
<accession>A0A1T4ZXW4</accession>
<dbReference type="InterPro" id="IPR036890">
    <property type="entry name" value="HATPase_C_sf"/>
</dbReference>
<keyword evidence="4 9" id="KW-0597">Phosphoprotein</keyword>
<dbReference type="SMART" id="SM00260">
    <property type="entry name" value="CheW"/>
    <property type="match status" value="1"/>
</dbReference>
<feature type="modified residue" description="Phosphohistidine" evidence="9">
    <location>
        <position position="44"/>
    </location>
</feature>
<dbReference type="InterPro" id="IPR051315">
    <property type="entry name" value="Bact_Chemotaxis_CheA"/>
</dbReference>
<dbReference type="InterPro" id="IPR036061">
    <property type="entry name" value="CheW-like_dom_sf"/>
</dbReference>
<evidence type="ECO:0000256" key="6">
    <source>
        <dbReference type="ARBA" id="ARBA00022777"/>
    </source>
</evidence>
<dbReference type="Gene3D" id="2.30.30.40">
    <property type="entry name" value="SH3 Domains"/>
    <property type="match status" value="1"/>
</dbReference>
<dbReference type="SUPFAM" id="SSF47384">
    <property type="entry name" value="Homodimeric domain of signal transducing histidine kinase"/>
    <property type="match status" value="1"/>
</dbReference>
<dbReference type="EMBL" id="FUYM01000001">
    <property type="protein sequence ID" value="SKB27614.1"/>
    <property type="molecule type" value="Genomic_DNA"/>
</dbReference>
<dbReference type="PROSITE" id="PS50109">
    <property type="entry name" value="HIS_KIN"/>
    <property type="match status" value="1"/>
</dbReference>
<dbReference type="PANTHER" id="PTHR43395:SF1">
    <property type="entry name" value="CHEMOTAXIS PROTEIN CHEA"/>
    <property type="match status" value="1"/>
</dbReference>
<dbReference type="SMART" id="SM01231">
    <property type="entry name" value="H-kinase_dim"/>
    <property type="match status" value="1"/>
</dbReference>
<dbReference type="SMART" id="SM00387">
    <property type="entry name" value="HATPase_c"/>
    <property type="match status" value="1"/>
</dbReference>
<dbReference type="GO" id="GO:0006935">
    <property type="term" value="P:chemotaxis"/>
    <property type="evidence" value="ECO:0007669"/>
    <property type="project" value="InterPro"/>
</dbReference>
<dbReference type="InterPro" id="IPR004358">
    <property type="entry name" value="Sig_transdc_His_kin-like_C"/>
</dbReference>
<dbReference type="InterPro" id="IPR008207">
    <property type="entry name" value="Sig_transdc_His_kin_Hpt_dom"/>
</dbReference>
<gene>
    <name evidence="13" type="ORF">SAMN06295920_101362</name>
</gene>
<evidence type="ECO:0000256" key="5">
    <source>
        <dbReference type="ARBA" id="ARBA00022679"/>
    </source>
</evidence>
<dbReference type="PROSITE" id="PS50851">
    <property type="entry name" value="CHEW"/>
    <property type="match status" value="1"/>
</dbReference>
<dbReference type="Gene3D" id="1.20.120.160">
    <property type="entry name" value="HPT domain"/>
    <property type="match status" value="1"/>
</dbReference>
<dbReference type="Gene3D" id="1.10.287.560">
    <property type="entry name" value="Histidine kinase CheA-like, homodimeric domain"/>
    <property type="match status" value="1"/>
</dbReference>
<keyword evidence="7" id="KW-0902">Two-component regulatory system</keyword>
<organism evidence="13 14">
    <name type="scientific">Rhizorhabdus histidinilytica</name>
    <dbReference type="NCBI Taxonomy" id="439228"/>
    <lineage>
        <taxon>Bacteria</taxon>
        <taxon>Pseudomonadati</taxon>
        <taxon>Pseudomonadota</taxon>
        <taxon>Alphaproteobacteria</taxon>
        <taxon>Sphingomonadales</taxon>
        <taxon>Sphingomonadaceae</taxon>
        <taxon>Rhizorhabdus</taxon>
    </lineage>
</organism>
<dbReference type="GO" id="GO:0000155">
    <property type="term" value="F:phosphorelay sensor kinase activity"/>
    <property type="evidence" value="ECO:0007669"/>
    <property type="project" value="InterPro"/>
</dbReference>
<protein>
    <recommendedName>
        <fullName evidence="3">Chemotaxis protein CheA</fullName>
        <ecNumber evidence="2">2.7.13.3</ecNumber>
    </recommendedName>
</protein>
<evidence type="ECO:0000256" key="1">
    <source>
        <dbReference type="ARBA" id="ARBA00000085"/>
    </source>
</evidence>
<evidence type="ECO:0000256" key="9">
    <source>
        <dbReference type="PROSITE-ProRule" id="PRU00110"/>
    </source>
</evidence>
<dbReference type="InterPro" id="IPR036641">
    <property type="entry name" value="HPT_dom_sf"/>
</dbReference>
<comment type="catalytic activity">
    <reaction evidence="1">
        <text>ATP + protein L-histidine = ADP + protein N-phospho-L-histidine.</text>
        <dbReference type="EC" id="2.7.13.3"/>
    </reaction>
</comment>
<keyword evidence="6 13" id="KW-0418">Kinase</keyword>
<evidence type="ECO:0000256" key="8">
    <source>
        <dbReference type="ARBA" id="ARBA00035100"/>
    </source>
</evidence>
<evidence type="ECO:0000256" key="3">
    <source>
        <dbReference type="ARBA" id="ARBA00021495"/>
    </source>
</evidence>
<evidence type="ECO:0000256" key="7">
    <source>
        <dbReference type="ARBA" id="ARBA00023012"/>
    </source>
</evidence>
<dbReference type="SUPFAM" id="SSF50341">
    <property type="entry name" value="CheW-like"/>
    <property type="match status" value="2"/>
</dbReference>
<dbReference type="GO" id="GO:0005737">
    <property type="term" value="C:cytoplasm"/>
    <property type="evidence" value="ECO:0007669"/>
    <property type="project" value="InterPro"/>
</dbReference>
<feature type="domain" description="CheW-like" evidence="11">
    <location>
        <begin position="429"/>
        <end position="562"/>
    </location>
</feature>
<evidence type="ECO:0000259" key="10">
    <source>
        <dbReference type="PROSITE" id="PS50109"/>
    </source>
</evidence>
<dbReference type="Pfam" id="PF02518">
    <property type="entry name" value="HATPase_c"/>
    <property type="match status" value="1"/>
</dbReference>
<dbReference type="Pfam" id="PF01584">
    <property type="entry name" value="CheW"/>
    <property type="match status" value="1"/>
</dbReference>